<gene>
    <name evidence="15" type="ORF">JOD17_002299</name>
</gene>
<evidence type="ECO:0000256" key="11">
    <source>
        <dbReference type="PROSITE-ProRule" id="PRU00560"/>
    </source>
</evidence>
<comment type="caution">
    <text evidence="15">The sequence shown here is derived from an EMBL/GenBank/DDBJ whole genome shotgun (WGS) entry which is preliminary data.</text>
</comment>
<organism evidence="15 16">
    <name type="scientific">Geomicrobium sediminis</name>
    <dbReference type="NCBI Taxonomy" id="1347788"/>
    <lineage>
        <taxon>Bacteria</taxon>
        <taxon>Bacillati</taxon>
        <taxon>Bacillota</taxon>
        <taxon>Bacilli</taxon>
        <taxon>Bacillales</taxon>
        <taxon>Geomicrobium</taxon>
    </lineage>
</organism>
<dbReference type="CDD" id="cd17932">
    <property type="entry name" value="DEXQc_UvrD"/>
    <property type="match status" value="1"/>
</dbReference>
<evidence type="ECO:0000256" key="5">
    <source>
        <dbReference type="ARBA" id="ARBA00022840"/>
    </source>
</evidence>
<evidence type="ECO:0000256" key="8">
    <source>
        <dbReference type="ARBA" id="ARBA00034617"/>
    </source>
</evidence>
<evidence type="ECO:0000256" key="4">
    <source>
        <dbReference type="ARBA" id="ARBA00022806"/>
    </source>
</evidence>
<dbReference type="InterPro" id="IPR013986">
    <property type="entry name" value="DExx_box_DNA_helicase_dom_sf"/>
</dbReference>
<dbReference type="Gene3D" id="3.40.50.300">
    <property type="entry name" value="P-loop containing nucleotide triphosphate hydrolases"/>
    <property type="match status" value="2"/>
</dbReference>
<comment type="catalytic activity">
    <reaction evidence="10">
        <text>ATP + H2O = ADP + phosphate + H(+)</text>
        <dbReference type="Rhea" id="RHEA:13065"/>
        <dbReference type="ChEBI" id="CHEBI:15377"/>
        <dbReference type="ChEBI" id="CHEBI:15378"/>
        <dbReference type="ChEBI" id="CHEBI:30616"/>
        <dbReference type="ChEBI" id="CHEBI:43474"/>
        <dbReference type="ChEBI" id="CHEBI:456216"/>
        <dbReference type="EC" id="5.6.2.4"/>
    </reaction>
</comment>
<dbReference type="EMBL" id="JAFBEC010000006">
    <property type="protein sequence ID" value="MBM7633205.1"/>
    <property type="molecule type" value="Genomic_DNA"/>
</dbReference>
<keyword evidence="7" id="KW-0413">Isomerase</keyword>
<dbReference type="GO" id="GO:0016787">
    <property type="term" value="F:hydrolase activity"/>
    <property type="evidence" value="ECO:0007669"/>
    <property type="project" value="UniProtKB-KW"/>
</dbReference>
<evidence type="ECO:0000256" key="2">
    <source>
        <dbReference type="ARBA" id="ARBA00022741"/>
    </source>
</evidence>
<keyword evidence="5 11" id="KW-0067">ATP-binding</keyword>
<evidence type="ECO:0000313" key="15">
    <source>
        <dbReference type="EMBL" id="MBM7633205.1"/>
    </source>
</evidence>
<evidence type="ECO:0000256" key="3">
    <source>
        <dbReference type="ARBA" id="ARBA00022801"/>
    </source>
</evidence>
<proteinExistence type="inferred from homology"/>
<evidence type="ECO:0000256" key="6">
    <source>
        <dbReference type="ARBA" id="ARBA00023125"/>
    </source>
</evidence>
<feature type="domain" description="UvrD-like helicase ATP-binding" evidence="13">
    <location>
        <begin position="13"/>
        <end position="300"/>
    </location>
</feature>
<evidence type="ECO:0000256" key="10">
    <source>
        <dbReference type="ARBA" id="ARBA00048988"/>
    </source>
</evidence>
<keyword evidence="2 11" id="KW-0547">Nucleotide-binding</keyword>
<dbReference type="EC" id="5.6.2.4" evidence="9"/>
<evidence type="ECO:0000259" key="13">
    <source>
        <dbReference type="PROSITE" id="PS51198"/>
    </source>
</evidence>
<feature type="coiled-coil region" evidence="12">
    <location>
        <begin position="492"/>
        <end position="539"/>
    </location>
</feature>
<feature type="binding site" evidence="11">
    <location>
        <begin position="34"/>
        <end position="41"/>
    </location>
    <ligand>
        <name>ATP</name>
        <dbReference type="ChEBI" id="CHEBI:30616"/>
    </ligand>
</feature>
<evidence type="ECO:0000256" key="1">
    <source>
        <dbReference type="ARBA" id="ARBA00009922"/>
    </source>
</evidence>
<evidence type="ECO:0000256" key="7">
    <source>
        <dbReference type="ARBA" id="ARBA00023235"/>
    </source>
</evidence>
<reference evidence="15 16" key="1">
    <citation type="submission" date="2021-01" db="EMBL/GenBank/DDBJ databases">
        <title>Genomic Encyclopedia of Type Strains, Phase IV (KMG-IV): sequencing the most valuable type-strain genomes for metagenomic binning, comparative biology and taxonomic classification.</title>
        <authorList>
            <person name="Goeker M."/>
        </authorList>
    </citation>
    <scope>NUCLEOTIDE SEQUENCE [LARGE SCALE GENOMIC DNA]</scope>
    <source>
        <strain evidence="15 16">DSM 25540</strain>
    </source>
</reference>
<keyword evidence="3 11" id="KW-0378">Hydrolase</keyword>
<name>A0ABS2PDR0_9BACL</name>
<dbReference type="PROSITE" id="PS51198">
    <property type="entry name" value="UVRD_HELICASE_ATP_BIND"/>
    <property type="match status" value="1"/>
</dbReference>
<dbReference type="RefSeq" id="WP_338028786.1">
    <property type="nucleotide sequence ID" value="NZ_JAFBEC010000006.1"/>
</dbReference>
<dbReference type="Gene3D" id="1.10.486.10">
    <property type="entry name" value="PCRA, domain 4"/>
    <property type="match status" value="1"/>
</dbReference>
<feature type="domain" description="UvrD-like helicase C-terminal" evidence="14">
    <location>
        <begin position="301"/>
        <end position="562"/>
    </location>
</feature>
<keyword evidence="6" id="KW-0238">DNA-binding</keyword>
<keyword evidence="12" id="KW-0175">Coiled coil</keyword>
<dbReference type="InterPro" id="IPR000212">
    <property type="entry name" value="DNA_helicase_UvrD/REP"/>
</dbReference>
<sequence length="700" mass="81507">MDYFKQMEQSTGVLLNDIQKQAVLKTDGPLLLLASPGSGKTTTLNMKIGYLLLEKKVQPESIMAVTFSRAAAEDMAERFRQFFHDKVSRPVQFSTIHSFAFRIVKSYFQKKSINYRLIEGDVEPHWLHKRMALQQLFTNKTGKKITEDELESLITYISYVKNRMIQPDQLQKVKCSLKEAKDIYIAYEEWKRNYDDQTLLLDFDDMLTYAYEALLHDKMILKKLQKQYDYVLTDESQDNSLVQHKIVEKIASPQNNLCVVADDDQSIFQWRGSDVGHLLEFKSRYPNGQVLTMTENYRSSKTIVQVANTFIKRNKERYRKEMYTVNDIGIPIEVQSFKKREAKIRYVMDTVKEQVNRKEVAILYRNNNSAVSVVNAMDRLNIDFYMKEIDTKFFRHWVTTDLLNFMRFSYHTGRVDVLEHIYSKFNAYMKKDQMKWLLQEGRGECAFARLQNTKLEAYQVSKLKQAKRAFDKINKLSPSAAITVIEDDLGYRKALEQRCERLGLNVDRAKEILDALKEIAEDEQTLKGFADRLKRLESKMKQSKFNKGENVPTLSTFHRAKGLEFDRVYMIDLNRDILPTKEDNDDPELMEEAVRLFYVGMTRAREHLELLSSGGVQKESPFLPQIKKLIAPSTVTSPHRAGTTVAHEDLLPNTTIEHEKFGIGTIIDVKSDTMTVDFEHHGEKEFIKQFCVERGLLTKV</sequence>
<dbReference type="GO" id="GO:0003678">
    <property type="term" value="F:DNA helicase activity"/>
    <property type="evidence" value="ECO:0007669"/>
    <property type="project" value="UniProtKB-EC"/>
</dbReference>
<keyword evidence="16" id="KW-1185">Reference proteome</keyword>
<dbReference type="Pfam" id="PF00580">
    <property type="entry name" value="UvrD-helicase"/>
    <property type="match status" value="1"/>
</dbReference>
<dbReference type="InterPro" id="IPR027417">
    <property type="entry name" value="P-loop_NTPase"/>
</dbReference>
<dbReference type="InterPro" id="IPR014016">
    <property type="entry name" value="UvrD-like_ATP-bd"/>
</dbReference>
<comment type="similarity">
    <text evidence="1">Belongs to the helicase family. UvrD subfamily.</text>
</comment>
<dbReference type="Pfam" id="PF13361">
    <property type="entry name" value="UvrD_C"/>
    <property type="match status" value="1"/>
</dbReference>
<dbReference type="PANTHER" id="PTHR11070:SF2">
    <property type="entry name" value="ATP-DEPENDENT DNA HELICASE SRS2"/>
    <property type="match status" value="1"/>
</dbReference>
<dbReference type="Proteomes" id="UP000741863">
    <property type="component" value="Unassembled WGS sequence"/>
</dbReference>
<dbReference type="PANTHER" id="PTHR11070">
    <property type="entry name" value="UVRD / RECB / PCRA DNA HELICASE FAMILY MEMBER"/>
    <property type="match status" value="1"/>
</dbReference>
<comment type="catalytic activity">
    <reaction evidence="8">
        <text>Couples ATP hydrolysis with the unwinding of duplex DNA by translocating in the 3'-5' direction.</text>
        <dbReference type="EC" id="5.6.2.4"/>
    </reaction>
</comment>
<evidence type="ECO:0000259" key="14">
    <source>
        <dbReference type="PROSITE" id="PS51217"/>
    </source>
</evidence>
<keyword evidence="4 11" id="KW-0347">Helicase</keyword>
<dbReference type="SUPFAM" id="SSF52540">
    <property type="entry name" value="P-loop containing nucleoside triphosphate hydrolases"/>
    <property type="match status" value="1"/>
</dbReference>
<evidence type="ECO:0000313" key="16">
    <source>
        <dbReference type="Proteomes" id="UP000741863"/>
    </source>
</evidence>
<evidence type="ECO:0000256" key="9">
    <source>
        <dbReference type="ARBA" id="ARBA00034808"/>
    </source>
</evidence>
<dbReference type="PROSITE" id="PS51217">
    <property type="entry name" value="UVRD_HELICASE_CTER"/>
    <property type="match status" value="1"/>
</dbReference>
<protein>
    <recommendedName>
        <fullName evidence="9">DNA 3'-5' helicase</fullName>
        <ecNumber evidence="9">5.6.2.4</ecNumber>
    </recommendedName>
</protein>
<accession>A0ABS2PDR0</accession>
<dbReference type="Gene3D" id="1.10.10.160">
    <property type="match status" value="1"/>
</dbReference>
<dbReference type="InterPro" id="IPR014017">
    <property type="entry name" value="DNA_helicase_UvrD-like_C"/>
</dbReference>
<evidence type="ECO:0000256" key="12">
    <source>
        <dbReference type="SAM" id="Coils"/>
    </source>
</evidence>